<protein>
    <submittedName>
        <fullName evidence="1">Uncharacterized protein</fullName>
    </submittedName>
</protein>
<dbReference type="KEGG" id="mgm:Mmc1_2367"/>
<sequence length="102" mass="11239">MPLLPTNGSLLTTLHTLQQQLQTGSLSVAQQNALLPELLGTLLESQQQIEQLRKTLLQIPHGNGDHSDYCRMQNNGLAPKQGEHCHCHVKAIQETLQQCPPA</sequence>
<dbReference type="EMBL" id="CP000471">
    <property type="protein sequence ID" value="ABK44867.1"/>
    <property type="molecule type" value="Genomic_DNA"/>
</dbReference>
<dbReference type="OrthoDB" id="9989338at2"/>
<gene>
    <name evidence="1" type="ordered locus">Mmc1_2367</name>
</gene>
<keyword evidence="2" id="KW-1185">Reference proteome</keyword>
<reference evidence="1 2" key="2">
    <citation type="journal article" date="2012" name="Int. J. Syst. Evol. Microbiol.">
        <title>Magnetococcus marinus gen. nov., sp. nov., a marine, magnetotactic bacterium that represents a novel lineage (Magnetococcaceae fam. nov.; Magnetococcales ord. nov.) at the base of the Alphaproteobacteria.</title>
        <authorList>
            <person name="Bazylinski D.A."/>
            <person name="Williams T.J."/>
            <person name="Lefevre C.T."/>
            <person name="Berg R.J."/>
            <person name="Zhang C.L."/>
            <person name="Bowser S.S."/>
            <person name="Dean A.J."/>
            <person name="Beveridge T.J."/>
        </authorList>
    </citation>
    <scope>NUCLEOTIDE SEQUENCE [LARGE SCALE GENOMIC DNA]</scope>
    <source>
        <strain evidence="2">ATCC BAA-1437 / JCM 17883 / MC-1</strain>
    </source>
</reference>
<dbReference type="AlphaFoldDB" id="A0LA74"/>
<evidence type="ECO:0000313" key="1">
    <source>
        <dbReference type="EMBL" id="ABK44867.1"/>
    </source>
</evidence>
<organism evidence="1 2">
    <name type="scientific">Magnetococcus marinus (strain ATCC BAA-1437 / JCM 17883 / MC-1)</name>
    <dbReference type="NCBI Taxonomy" id="156889"/>
    <lineage>
        <taxon>Bacteria</taxon>
        <taxon>Pseudomonadati</taxon>
        <taxon>Pseudomonadota</taxon>
        <taxon>Magnetococcia</taxon>
        <taxon>Magnetococcales</taxon>
        <taxon>Magnetococcaceae</taxon>
        <taxon>Magnetococcus</taxon>
    </lineage>
</organism>
<dbReference type="RefSeq" id="WP_011713988.1">
    <property type="nucleotide sequence ID" value="NC_008576.1"/>
</dbReference>
<reference evidence="2" key="1">
    <citation type="journal article" date="2009" name="Appl. Environ. Microbiol.">
        <title>Complete genome sequence of the chemolithoautotrophic marine magnetotactic coccus strain MC-1.</title>
        <authorList>
            <person name="Schubbe S."/>
            <person name="Williams T.J."/>
            <person name="Xie G."/>
            <person name="Kiss H.E."/>
            <person name="Brettin T.S."/>
            <person name="Martinez D."/>
            <person name="Ross C.A."/>
            <person name="Schuler D."/>
            <person name="Cox B.L."/>
            <person name="Nealson K.H."/>
            <person name="Bazylinski D.A."/>
        </authorList>
    </citation>
    <scope>NUCLEOTIDE SEQUENCE [LARGE SCALE GENOMIC DNA]</scope>
    <source>
        <strain evidence="2">ATCC BAA-1437 / JCM 17883 / MC-1</strain>
    </source>
</reference>
<name>A0LA74_MAGMM</name>
<proteinExistence type="predicted"/>
<accession>A0LA74</accession>
<evidence type="ECO:0000313" key="2">
    <source>
        <dbReference type="Proteomes" id="UP000002586"/>
    </source>
</evidence>
<dbReference type="HOGENOM" id="CLU_2273942_0_0_5"/>
<dbReference type="Proteomes" id="UP000002586">
    <property type="component" value="Chromosome"/>
</dbReference>